<sequence>MSDGPHHRRPSQAAIIGHHEASSTRGRRHILPKANLWGMSAASEAPDEPSEDILAEDPEQEEVEDTPQVSWWEKAKHDVLQQTLPGTVPLLTVVRAATCVFIFGGICIAYGLALLISANAVQEIELDYTSIPGDANGVVTMRTIVQNEMKAPVYVYYRLGKVYQNHRVYITSVNTDQLKGGSNMVKGDLDSCTDWRTADDEPARFGEVDTRVLYPCGLIARSVFKDTFYLSVKNSTGAVAELEVDQSPERVTPKPQVVTKNPELADLVQTSQFYRTHNFWLLEEFPPQVCLPANSSTVPIPTRVARTTTTDLDGNVVEMADCDFSSDPPSCNFDPPCSSLPGHETRENPAGWGLENAHFKNWMITPLVPDFQKKWGVIDRTLQPGDEITVYVQSAWDALSFGGSKSLILSTANWQGGRNRMLGGGLIICGALYVAWGLYILSRDKSKHRQIGGVQYFHFHEKGPAMIAKLQQQQAGEAAAAADVACNSSWQYDSVKVVTAPGVVLEYSPSGEGLPPPCCLLLVAVGMPEFSNEGWVFEASEPSAAIADAVERDDIEKKLPFHRRWIPDMIFSGAHLTISRPTAGVKMSFDITEALAAVAEWHQGVPAADDGLLGRVPSEKWRELGERCPRQVRVAAAQNWHPDTSNPDVHVLSPTNNNNNPQLPKADWTYSTAYAGTFNGPWTVEETDDPSGCLPLDQLTDRSLPILWFSQVCLWEDELADNGSSKYIIRLRVMPGFWYVLASFLLRVDGVLVRLVETRLFHHFGTKEVIRDWTWRERRLDGPGAAPFRVKVEAAVAQGLVGCEGLAEDEGSLCFELRLSTQEVLRFIFRRPCPNAEIFQQGLLQTSGSRTETNSAKTGEDVKPIVFLWRSFRNASFNVKLGFLVTFLIKFSQSIWTGIPMLGYLYTITGGSNTMALRVWPVHPLAGIVADNISKPDLMRGLGFLGIFNIAYPSYILWGTFTAFSETTLSTLIADGMSTGNRAPLESLRWTLAQLATASGPILNAIILSLAGNTWTLPCLKKVLLFGSSCAIFGMVADMFFRKEDAKGSAKVATKAVCEDNPNELVEITVPFTHRTKLVRSYTNSICIVCAILGQDVITALGSGMSVQYFQLWFKNDYGVDPRTLAILNVVTTLTVAFMTYAVTNELATRFGTVKVVVTIRLTAVLLLWAMVIVRPIGILLVLYVIRMAFMNCSRPVFRAMLMDHTPRKDRGKVNAVDMVRMFSWSGSAAIGGLLVDHWGYRFNFIVTGLVHCCGLLCVFSLNFFHHTYHGKLSKDSETRVDRIQSQDLENDVFQATPRSLDEPHYYGRK</sequence>
<keyword evidence="3 7" id="KW-0812">Transmembrane</keyword>
<comment type="caution">
    <text evidence="8">The sequence shown here is derived from an EMBL/GenBank/DDBJ whole genome shotgun (WGS) entry which is preliminary data.</text>
</comment>
<dbReference type="EMBL" id="JABANP010000317">
    <property type="protein sequence ID" value="KAF4684342.1"/>
    <property type="molecule type" value="Genomic_DNA"/>
</dbReference>
<comment type="similarity">
    <text evidence="2">Belongs to the CDC50/LEM3 family.</text>
</comment>
<dbReference type="PANTHER" id="PTHR23525">
    <property type="entry name" value="TRANSPORTER, PUTATIVE-RELATED"/>
    <property type="match status" value="1"/>
</dbReference>
<evidence type="ECO:0000313" key="9">
    <source>
        <dbReference type="Proteomes" id="UP000541610"/>
    </source>
</evidence>
<dbReference type="Pfam" id="PF07690">
    <property type="entry name" value="MFS_1"/>
    <property type="match status" value="1"/>
</dbReference>
<dbReference type="GO" id="GO:0022857">
    <property type="term" value="F:transmembrane transporter activity"/>
    <property type="evidence" value="ECO:0007669"/>
    <property type="project" value="InterPro"/>
</dbReference>
<feature type="transmembrane region" description="Helical" evidence="7">
    <location>
        <begin position="1085"/>
        <end position="1105"/>
    </location>
</feature>
<organism evidence="8 9">
    <name type="scientific">Perkinsus olseni</name>
    <name type="common">Perkinsus atlanticus</name>
    <dbReference type="NCBI Taxonomy" id="32597"/>
    <lineage>
        <taxon>Eukaryota</taxon>
        <taxon>Sar</taxon>
        <taxon>Alveolata</taxon>
        <taxon>Perkinsozoa</taxon>
        <taxon>Perkinsea</taxon>
        <taxon>Perkinsida</taxon>
        <taxon>Perkinsidae</taxon>
        <taxon>Perkinsus</taxon>
    </lineage>
</organism>
<keyword evidence="4 7" id="KW-1133">Transmembrane helix</keyword>
<feature type="transmembrane region" description="Helical" evidence="7">
    <location>
        <begin position="992"/>
        <end position="1011"/>
    </location>
</feature>
<dbReference type="Pfam" id="PF04176">
    <property type="entry name" value="TIP41"/>
    <property type="match status" value="1"/>
</dbReference>
<evidence type="ECO:0000256" key="2">
    <source>
        <dbReference type="ARBA" id="ARBA00009457"/>
    </source>
</evidence>
<gene>
    <name evidence="8" type="ORF">FOZ60_007968</name>
</gene>
<keyword evidence="5 7" id="KW-0472">Membrane</keyword>
<feature type="transmembrane region" description="Helical" evidence="7">
    <location>
        <begin position="93"/>
        <end position="116"/>
    </location>
</feature>
<proteinExistence type="inferred from homology"/>
<protein>
    <submittedName>
        <fullName evidence="8">Uncharacterized protein</fullName>
    </submittedName>
</protein>
<evidence type="ECO:0000256" key="4">
    <source>
        <dbReference type="ARBA" id="ARBA00022989"/>
    </source>
</evidence>
<evidence type="ECO:0000256" key="1">
    <source>
        <dbReference type="ARBA" id="ARBA00004370"/>
    </source>
</evidence>
<dbReference type="OrthoDB" id="10253878at2759"/>
<evidence type="ECO:0000256" key="6">
    <source>
        <dbReference type="SAM" id="MobiDB-lite"/>
    </source>
</evidence>
<evidence type="ECO:0000256" key="5">
    <source>
        <dbReference type="ARBA" id="ARBA00023136"/>
    </source>
</evidence>
<dbReference type="InterPro" id="IPR005045">
    <property type="entry name" value="CDC50/LEM3_fam"/>
</dbReference>
<dbReference type="SUPFAM" id="SSF103473">
    <property type="entry name" value="MFS general substrate transporter"/>
    <property type="match status" value="1"/>
</dbReference>
<dbReference type="PANTHER" id="PTHR23525:SF1">
    <property type="entry name" value="NODULIN-LIKE DOMAIN-CONTAINING PROTEIN"/>
    <property type="match status" value="1"/>
</dbReference>
<dbReference type="InterPro" id="IPR007303">
    <property type="entry name" value="TIP41-like"/>
</dbReference>
<feature type="region of interest" description="Disordered" evidence="6">
    <location>
        <begin position="1"/>
        <end position="26"/>
    </location>
</feature>
<evidence type="ECO:0000313" key="8">
    <source>
        <dbReference type="EMBL" id="KAF4684342.1"/>
    </source>
</evidence>
<dbReference type="GO" id="GO:0016020">
    <property type="term" value="C:membrane"/>
    <property type="evidence" value="ECO:0007669"/>
    <property type="project" value="UniProtKB-SubCell"/>
</dbReference>
<reference evidence="8 9" key="1">
    <citation type="submission" date="2020-04" db="EMBL/GenBank/DDBJ databases">
        <title>Perkinsus olseni comparative genomics.</title>
        <authorList>
            <person name="Bogema D.R."/>
        </authorList>
    </citation>
    <scope>NUCLEOTIDE SEQUENCE [LARGE SCALE GENOMIC DNA]</scope>
    <source>
        <strain evidence="8">00978-12</strain>
    </source>
</reference>
<comment type="subcellular location">
    <subcellularLocation>
        <location evidence="1">Membrane</location>
    </subcellularLocation>
</comment>
<accession>A0A7J6NKD0</accession>
<dbReference type="Pfam" id="PF03381">
    <property type="entry name" value="CDC50"/>
    <property type="match status" value="1"/>
</dbReference>
<dbReference type="Proteomes" id="UP000541610">
    <property type="component" value="Unassembled WGS sequence"/>
</dbReference>
<feature type="transmembrane region" description="Helical" evidence="7">
    <location>
        <begin position="1245"/>
        <end position="1265"/>
    </location>
</feature>
<dbReference type="InterPro" id="IPR036259">
    <property type="entry name" value="MFS_trans_sf"/>
</dbReference>
<dbReference type="InterPro" id="IPR011701">
    <property type="entry name" value="MFS"/>
</dbReference>
<evidence type="ECO:0000256" key="7">
    <source>
        <dbReference type="SAM" id="Phobius"/>
    </source>
</evidence>
<feature type="compositionally biased region" description="Basic residues" evidence="6">
    <location>
        <begin position="1"/>
        <end position="10"/>
    </location>
</feature>
<dbReference type="Gene3D" id="1.20.1250.20">
    <property type="entry name" value="MFS general substrate transporter like domains"/>
    <property type="match status" value="1"/>
</dbReference>
<feature type="transmembrane region" description="Helical" evidence="7">
    <location>
        <begin position="1125"/>
        <end position="1144"/>
    </location>
</feature>
<feature type="transmembrane region" description="Helical" evidence="7">
    <location>
        <begin position="421"/>
        <end position="441"/>
    </location>
</feature>
<name>A0A7J6NKD0_PEROL</name>
<evidence type="ECO:0000256" key="3">
    <source>
        <dbReference type="ARBA" id="ARBA00022692"/>
    </source>
</evidence>